<feature type="compositionally biased region" description="Basic and acidic residues" evidence="1">
    <location>
        <begin position="1"/>
        <end position="31"/>
    </location>
</feature>
<reference evidence="3" key="1">
    <citation type="journal article" date="2019" name="Int. J. Syst. Evol. Microbiol.">
        <title>The Global Catalogue of Microorganisms (GCM) 10K type strain sequencing project: providing services to taxonomists for standard genome sequencing and annotation.</title>
        <authorList>
            <consortium name="The Broad Institute Genomics Platform"/>
            <consortium name="The Broad Institute Genome Sequencing Center for Infectious Disease"/>
            <person name="Wu L."/>
            <person name="Ma J."/>
        </authorList>
    </citation>
    <scope>NUCLEOTIDE SEQUENCE [LARGE SCALE GENOMIC DNA]</scope>
    <source>
        <strain evidence="3">JCM 11483</strain>
    </source>
</reference>
<sequence>MAVEDVLRDRPDERDGPRTMEDIEAQRRDQAEEAPTYSADEWPEAP</sequence>
<name>A0ABP6RFX0_9MICC</name>
<evidence type="ECO:0000313" key="3">
    <source>
        <dbReference type="Proteomes" id="UP001501736"/>
    </source>
</evidence>
<protein>
    <submittedName>
        <fullName evidence="2">Uncharacterized protein</fullName>
    </submittedName>
</protein>
<evidence type="ECO:0000256" key="1">
    <source>
        <dbReference type="SAM" id="MobiDB-lite"/>
    </source>
</evidence>
<dbReference type="EMBL" id="BAAAYG010000004">
    <property type="protein sequence ID" value="GAA3283374.1"/>
    <property type="molecule type" value="Genomic_DNA"/>
</dbReference>
<keyword evidence="3" id="KW-1185">Reference proteome</keyword>
<organism evidence="2 3">
    <name type="scientific">Nesterenkonia halobia</name>
    <dbReference type="NCBI Taxonomy" id="37922"/>
    <lineage>
        <taxon>Bacteria</taxon>
        <taxon>Bacillati</taxon>
        <taxon>Actinomycetota</taxon>
        <taxon>Actinomycetes</taxon>
        <taxon>Micrococcales</taxon>
        <taxon>Micrococcaceae</taxon>
        <taxon>Nesterenkonia</taxon>
    </lineage>
</organism>
<gene>
    <name evidence="2" type="ORF">GCM10020260_12030</name>
</gene>
<proteinExistence type="predicted"/>
<comment type="caution">
    <text evidence="2">The sequence shown here is derived from an EMBL/GenBank/DDBJ whole genome shotgun (WGS) entry which is preliminary data.</text>
</comment>
<evidence type="ECO:0000313" key="2">
    <source>
        <dbReference type="EMBL" id="GAA3283374.1"/>
    </source>
</evidence>
<feature type="region of interest" description="Disordered" evidence="1">
    <location>
        <begin position="1"/>
        <end position="46"/>
    </location>
</feature>
<accession>A0ABP6RFX0</accession>
<dbReference type="Proteomes" id="UP001501736">
    <property type="component" value="Unassembled WGS sequence"/>
</dbReference>